<evidence type="ECO:0008006" key="3">
    <source>
        <dbReference type="Google" id="ProtNLM"/>
    </source>
</evidence>
<evidence type="ECO:0000313" key="1">
    <source>
        <dbReference type="EMBL" id="OAZ73327.1"/>
    </source>
</evidence>
<reference evidence="1 2" key="1">
    <citation type="submission" date="2016-05" db="EMBL/GenBank/DDBJ databases">
        <title>Genome sequencing of Acetobacter pasteurianus strain SRCM100623.</title>
        <authorList>
            <person name="Song Y.R."/>
        </authorList>
    </citation>
    <scope>NUCLEOTIDE SEQUENCE [LARGE SCALE GENOMIC DNA]</scope>
    <source>
        <strain evidence="1 2">SRCM100623</strain>
    </source>
</reference>
<dbReference type="Proteomes" id="UP000093796">
    <property type="component" value="Unassembled WGS sequence"/>
</dbReference>
<dbReference type="EMBL" id="LYUD01000097">
    <property type="protein sequence ID" value="OAZ73327.1"/>
    <property type="molecule type" value="Genomic_DNA"/>
</dbReference>
<dbReference type="AlphaFoldDB" id="A0A1A0DF86"/>
<protein>
    <recommendedName>
        <fullName evidence="3">2'-5' RNA ligase</fullName>
    </recommendedName>
</protein>
<dbReference type="OrthoDB" id="7224165at2"/>
<organism evidence="1 2">
    <name type="scientific">Acetobacter pasteurianus</name>
    <name type="common">Acetobacter turbidans</name>
    <dbReference type="NCBI Taxonomy" id="438"/>
    <lineage>
        <taxon>Bacteria</taxon>
        <taxon>Pseudomonadati</taxon>
        <taxon>Pseudomonadota</taxon>
        <taxon>Alphaproteobacteria</taxon>
        <taxon>Acetobacterales</taxon>
        <taxon>Acetobacteraceae</taxon>
        <taxon>Acetobacter</taxon>
    </lineage>
</organism>
<dbReference type="RefSeq" id="WP_064776054.1">
    <property type="nucleotide sequence ID" value="NZ_LYUD01000097.1"/>
</dbReference>
<dbReference type="eggNOG" id="COG1514">
    <property type="taxonomic scope" value="Bacteria"/>
</dbReference>
<dbReference type="PATRIC" id="fig|438.15.peg.1067"/>
<evidence type="ECO:0000313" key="2">
    <source>
        <dbReference type="Proteomes" id="UP000093796"/>
    </source>
</evidence>
<proteinExistence type="predicted"/>
<gene>
    <name evidence="1" type="ORF">SRCM100623_00923</name>
</gene>
<accession>A0A1A0DF86</accession>
<comment type="caution">
    <text evidence="1">The sequence shown here is derived from an EMBL/GenBank/DDBJ whole genome shotgun (WGS) entry which is preliminary data.</text>
</comment>
<name>A0A1A0DF86_ACEPA</name>
<sequence length="187" mass="20976">MFLIAGIRLPAPMLEFFQQIQTFLPNREWEPEPFLFLPLVIVGETSDPDVMENLDAGLLSIQTPTPATLVHSGLDVVQQGERIILTAKILSAVCDHLSVKIRRQAQHAGLKVKRTCHPLSVPLATISTVPPEDVHNWLRIHHSLRAPEAEIYEFTLFSSWKNRETTDMELLADYAFTPSCIAPSSLL</sequence>